<sequence>MPAKTAAELKELGNEKFKQRSFVEAVELYIAAESFAPGEAVYPSNLSAAFFELGDYAASFQAIRRAFQNISNTDDVLPLSARLSIRLAKVLSHGVRDGSISSEMLKDDGEILDRVSALVDKPDAGGELVAAWKAWQRVDREREKVLRGTASAKARLLSLPIFRKSTNPGLDYFTIGHDDPMSIIDDWGPNDPDPIDLRRLSPSHLSHLSFLFGGVGDARHVFSSIIGLHRAHQRLGVEKQSQLNAHFTLLDIHATAIARDLCIFLLLDELAADRLDEEGKTETLATIFYIFIGVLIPPYCFAKFRTAVRLAIAKLQQSPPTLPPWLHVVADTIPSILDALHLWEKGITGKTIQGMLRAHKEDPTELLHHTGEYLGEPISVPRGVDPQNVDYTALAALSMQMHKTSDEEVIQFVAPSFGPCPGLSHPRERKFWLKEAREAMLSAMLQAREARGESSDATPKELKQEKTWYNDMSVLVPPASLRKRHPAFDELWFNVRTGKMRSSKRAQDLIHKAYSHVLQEWKPNPSLFDRIYADGPCYPDTKIDPIGWVITQIFEFNIRMGLDASKEEMNDSPCYTTVKTFFAAVADGIRALQGHIKVELLSGELVSKLASMRLNADHHRPEEFPRKYTRMWLSNVPDYTHGVLNTALFAVPGLQDLPCAVVGANCMLNSPVWKDDTEFCHQYTLLLPPELPRFLGCVFTQTGRHLLTKLQRVPTPLPLSQLASHDDLNIWLCRVLFAILVPGVTSLGEMDRIFTPNNLAAFVKLLIYLHSVGFPAHWLSGFLSPVLSNNLVSDVTPYHGNYPTPVSEHARRVARRKVDLKPWHADLEHVLVMVYDALPFPVVLPKDFTSSVADIATYEVQVSAYNISPTAAINSPQQVYPVVSLLFYKSRTSYTVEDFAMNVHSLLEGTYGVSTDVHIITTVESFDLTCGRMSWRMARKRVARMVREGWVMGAFPAGLAPQL</sequence>
<dbReference type="AlphaFoldDB" id="A0A4R0R9A6"/>
<keyword evidence="3" id="KW-1185">Reference proteome</keyword>
<dbReference type="InterPro" id="IPR027974">
    <property type="entry name" value="DUF4470"/>
</dbReference>
<name>A0A4R0R9A6_9APHY</name>
<protein>
    <recommendedName>
        <fullName evidence="1">DUF4470 domain-containing protein</fullName>
    </recommendedName>
</protein>
<dbReference type="Pfam" id="PF14737">
    <property type="entry name" value="DUF4470"/>
    <property type="match status" value="1"/>
</dbReference>
<reference evidence="2 3" key="1">
    <citation type="submission" date="2018-11" db="EMBL/GenBank/DDBJ databases">
        <title>Genome assembly of Steccherinum ochraceum LE-BIN_3174, the white-rot fungus of the Steccherinaceae family (The Residual Polyporoid clade, Polyporales, Basidiomycota).</title>
        <authorList>
            <person name="Fedorova T.V."/>
            <person name="Glazunova O.A."/>
            <person name="Landesman E.O."/>
            <person name="Moiseenko K.V."/>
            <person name="Psurtseva N.V."/>
            <person name="Savinova O.S."/>
            <person name="Shakhova N.V."/>
            <person name="Tyazhelova T.V."/>
            <person name="Vasina D.V."/>
        </authorList>
    </citation>
    <scope>NUCLEOTIDE SEQUENCE [LARGE SCALE GENOMIC DNA]</scope>
    <source>
        <strain evidence="2 3">LE-BIN_3174</strain>
    </source>
</reference>
<feature type="domain" description="DUF4470" evidence="1">
    <location>
        <begin position="177"/>
        <end position="289"/>
    </location>
</feature>
<dbReference type="Gene3D" id="1.25.40.10">
    <property type="entry name" value="Tetratricopeptide repeat domain"/>
    <property type="match status" value="1"/>
</dbReference>
<comment type="caution">
    <text evidence="2">The sequence shown here is derived from an EMBL/GenBank/DDBJ whole genome shotgun (WGS) entry which is preliminary data.</text>
</comment>
<organism evidence="2 3">
    <name type="scientific">Steccherinum ochraceum</name>
    <dbReference type="NCBI Taxonomy" id="92696"/>
    <lineage>
        <taxon>Eukaryota</taxon>
        <taxon>Fungi</taxon>
        <taxon>Dikarya</taxon>
        <taxon>Basidiomycota</taxon>
        <taxon>Agaricomycotina</taxon>
        <taxon>Agaricomycetes</taxon>
        <taxon>Polyporales</taxon>
        <taxon>Steccherinaceae</taxon>
        <taxon>Steccherinum</taxon>
    </lineage>
</organism>
<evidence type="ECO:0000313" key="2">
    <source>
        <dbReference type="EMBL" id="TCD63143.1"/>
    </source>
</evidence>
<dbReference type="EMBL" id="RWJN01000319">
    <property type="protein sequence ID" value="TCD63143.1"/>
    <property type="molecule type" value="Genomic_DNA"/>
</dbReference>
<dbReference type="SUPFAM" id="SSF48452">
    <property type="entry name" value="TPR-like"/>
    <property type="match status" value="1"/>
</dbReference>
<evidence type="ECO:0000313" key="3">
    <source>
        <dbReference type="Proteomes" id="UP000292702"/>
    </source>
</evidence>
<gene>
    <name evidence="2" type="ORF">EIP91_005902</name>
</gene>
<dbReference type="InterPro" id="IPR011990">
    <property type="entry name" value="TPR-like_helical_dom_sf"/>
</dbReference>
<accession>A0A4R0R9A6</accession>
<dbReference type="OrthoDB" id="2423701at2759"/>
<evidence type="ECO:0000259" key="1">
    <source>
        <dbReference type="Pfam" id="PF14737"/>
    </source>
</evidence>
<proteinExistence type="predicted"/>
<dbReference type="Proteomes" id="UP000292702">
    <property type="component" value="Unassembled WGS sequence"/>
</dbReference>